<organism evidence="1 2">
    <name type="scientific">Acinetobacter pittii</name>
    <name type="common">Acinetobacter genomosp. 3</name>
    <dbReference type="NCBI Taxonomy" id="48296"/>
    <lineage>
        <taxon>Bacteria</taxon>
        <taxon>Pseudomonadati</taxon>
        <taxon>Pseudomonadota</taxon>
        <taxon>Gammaproteobacteria</taxon>
        <taxon>Moraxellales</taxon>
        <taxon>Moraxellaceae</taxon>
        <taxon>Acinetobacter</taxon>
        <taxon>Acinetobacter calcoaceticus/baumannii complex</taxon>
    </lineage>
</organism>
<reference evidence="1 2" key="1">
    <citation type="submission" date="2018-11" db="EMBL/GenBank/DDBJ databases">
        <authorList>
            <person name="Kuo S.-C."/>
            <person name="Chen F.-J."/>
            <person name="Liao Y.-C."/>
        </authorList>
    </citation>
    <scope>NUCLEOTIDE SEQUENCE [LARGE SCALE GENOMIC DNA]</scope>
    <source>
        <strain evidence="1 2">2014S06-099</strain>
    </source>
</reference>
<protein>
    <submittedName>
        <fullName evidence="1">Uncharacterized protein</fullName>
    </submittedName>
</protein>
<dbReference type="AlphaFoldDB" id="A0A3G6YKB8"/>
<gene>
    <name evidence="1" type="ORF">DKE52_011615</name>
</gene>
<dbReference type="EMBL" id="CP033540">
    <property type="protein sequence ID" value="AZC00687.1"/>
    <property type="molecule type" value="Genomic_DNA"/>
</dbReference>
<sequence length="75" mass="9209">MYCCHYLTKRNIFPLNEDLCSAYEIKCKAFFLLFNEKIEILKDYKKQYLRIIMRKNNNRIGFNMKKSNKYGKKKI</sequence>
<reference evidence="1 2" key="2">
    <citation type="submission" date="2018-12" db="EMBL/GenBank/DDBJ databases">
        <title>Molecular Epidemiology of Emerging Carbapenem-Resistance in Acinetobacter nosocomialis and Acinetobacter pittii in Taiwan, 2010-2014.</title>
        <authorList>
            <person name="Huang W.-C."/>
            <person name="Wang H.-Y."/>
            <person name="Lai J.-F."/>
            <person name="Lauderdale T.-L."/>
            <person name="Sytwu H.-K."/>
        </authorList>
    </citation>
    <scope>NUCLEOTIDE SEQUENCE [LARGE SCALE GENOMIC DNA]</scope>
    <source>
        <strain evidence="1 2">2014S06-099</strain>
    </source>
</reference>
<accession>A0A3G6YKB8</accession>
<dbReference type="Proteomes" id="UP000254410">
    <property type="component" value="Chromosome"/>
</dbReference>
<proteinExistence type="predicted"/>
<name>A0A3G6YKB8_ACIPI</name>
<evidence type="ECO:0000313" key="1">
    <source>
        <dbReference type="EMBL" id="AZC00687.1"/>
    </source>
</evidence>
<evidence type="ECO:0000313" key="2">
    <source>
        <dbReference type="Proteomes" id="UP000254410"/>
    </source>
</evidence>